<feature type="region of interest" description="Disordered" evidence="2">
    <location>
        <begin position="448"/>
        <end position="478"/>
    </location>
</feature>
<dbReference type="RefSeq" id="WP_160842481.1">
    <property type="nucleotide sequence ID" value="NZ_WVHT01000001.1"/>
</dbReference>
<evidence type="ECO:0000313" key="3">
    <source>
        <dbReference type="EMBL" id="MXV49362.1"/>
    </source>
</evidence>
<reference evidence="3 4" key="1">
    <citation type="submission" date="2019-11" db="EMBL/GenBank/DDBJ databases">
        <title>Pedobacter sp. HMF7647 Genome sequencing and assembly.</title>
        <authorList>
            <person name="Kang H."/>
            <person name="Kim H."/>
            <person name="Joh K."/>
        </authorList>
    </citation>
    <scope>NUCLEOTIDE SEQUENCE [LARGE SCALE GENOMIC DNA]</scope>
    <source>
        <strain evidence="3 4">HMF7647</strain>
    </source>
</reference>
<evidence type="ECO:0000256" key="1">
    <source>
        <dbReference type="PROSITE-ProRule" id="PRU00339"/>
    </source>
</evidence>
<dbReference type="Proteomes" id="UP000466586">
    <property type="component" value="Unassembled WGS sequence"/>
</dbReference>
<evidence type="ECO:0000313" key="4">
    <source>
        <dbReference type="Proteomes" id="UP000466586"/>
    </source>
</evidence>
<keyword evidence="4" id="KW-1185">Reference proteome</keyword>
<feature type="compositionally biased region" description="Low complexity" evidence="2">
    <location>
        <begin position="731"/>
        <end position="741"/>
    </location>
</feature>
<dbReference type="Pfam" id="PF13174">
    <property type="entry name" value="TPR_6"/>
    <property type="match status" value="1"/>
</dbReference>
<feature type="compositionally biased region" description="Low complexity" evidence="2">
    <location>
        <begin position="458"/>
        <end position="467"/>
    </location>
</feature>
<feature type="compositionally biased region" description="Basic and acidic residues" evidence="2">
    <location>
        <begin position="448"/>
        <end position="457"/>
    </location>
</feature>
<organism evidence="3 4">
    <name type="scientific">Hufsiella arboris</name>
    <dbReference type="NCBI Taxonomy" id="2695275"/>
    <lineage>
        <taxon>Bacteria</taxon>
        <taxon>Pseudomonadati</taxon>
        <taxon>Bacteroidota</taxon>
        <taxon>Sphingobacteriia</taxon>
        <taxon>Sphingobacteriales</taxon>
        <taxon>Sphingobacteriaceae</taxon>
        <taxon>Hufsiella</taxon>
    </lineage>
</organism>
<dbReference type="Gene3D" id="1.25.40.10">
    <property type="entry name" value="Tetratricopeptide repeat domain"/>
    <property type="match status" value="3"/>
</dbReference>
<feature type="region of interest" description="Disordered" evidence="2">
    <location>
        <begin position="731"/>
        <end position="752"/>
    </location>
</feature>
<dbReference type="EMBL" id="WVHT01000001">
    <property type="protein sequence ID" value="MXV49362.1"/>
    <property type="molecule type" value="Genomic_DNA"/>
</dbReference>
<dbReference type="AlphaFoldDB" id="A0A7K1Y458"/>
<dbReference type="Pfam" id="PF13432">
    <property type="entry name" value="TPR_16"/>
    <property type="match status" value="1"/>
</dbReference>
<dbReference type="PROSITE" id="PS50005">
    <property type="entry name" value="TPR"/>
    <property type="match status" value="1"/>
</dbReference>
<sequence length="876" mass="99316">MQNLTSRYNIIYNANELLKESVTNIETSTADNYDNILPVYKVPTEEIAQSEFKNLDSIIKKANVIISDKSQGNYVDDAYMLIGKANYFKANYFNAAEYFRYVNKTYRDDPEQREISWLWLGHSLLNLDNKDEAAPVLDSALRNVSLAKKNAADVFATEAQFNIKTGNELYAIEMLQKALKAGTTGPKTVRWKFILAQLQEKNNQLKEAYENYSAVVKSNASFELAFNAQLNRIRIEDADNKQAGNKVQHLKALLRADKNEDFKDQIYYRIGDVYLQNNETSDAIENYNLAVKNSVKNQTQKGLAYYRLAEINFKNTRYSEAKSYYDSTLANLPPTYPGYTLIEVKSKNLDLLADRYSVISREDTLQAFAQMPEALRDLRIGALVREQIGKVNSPGTATPDVFIAAIDNPTSTTGNAITEGKFYFNNTTALSQGFSDFKRRWGNRKLGDNWRIGDKSSQESTATAASAPNQGLPTGNIPVPQDEASLIKSYRDALPLTPVQLEQSNQKIATAYFDIGNFYRDELKDDAEAINTYQEILRRFPQSSYRSSVLYNLYRLYQTKDPEKSNHYKELLLREFPDSPFAKIITDPDYSQKANEKTAKLLADYNAVYNLYLQKKYVDVISGVTIIQQDGKNQFSPQLGYLKALAIGHTQRLPALEEAFRQIATEFPDDKIITPLVAEHLQFLDKNRDEIGKRPVALVDFDPNEPRFVEEPTAQPATAQVKQQANNIPAQAQPANLPPAKAEQKPADLPKPAANKMFSLPDSAEYYFAINVLDAGVNLSSSRFGIGQFNRANFSGNQIKHQLKDVNNENQLIFVGKFLSLSTVKDYERNILPLIRDIMKIAPDKYNTFVITNDGLNKLTDRNMINLYIDFYKQQP</sequence>
<evidence type="ECO:0000256" key="2">
    <source>
        <dbReference type="SAM" id="MobiDB-lite"/>
    </source>
</evidence>
<comment type="caution">
    <text evidence="3">The sequence shown here is derived from an EMBL/GenBank/DDBJ whole genome shotgun (WGS) entry which is preliminary data.</text>
</comment>
<proteinExistence type="predicted"/>
<feature type="repeat" description="TPR" evidence="1">
    <location>
        <begin position="264"/>
        <end position="297"/>
    </location>
</feature>
<dbReference type="SMART" id="SM00028">
    <property type="entry name" value="TPR"/>
    <property type="match status" value="4"/>
</dbReference>
<dbReference type="SUPFAM" id="SSF48452">
    <property type="entry name" value="TPR-like"/>
    <property type="match status" value="2"/>
</dbReference>
<keyword evidence="1" id="KW-0802">TPR repeat</keyword>
<dbReference type="InterPro" id="IPR019734">
    <property type="entry name" value="TPR_rpt"/>
</dbReference>
<name>A0A7K1Y458_9SPHI</name>
<accession>A0A7K1Y458</accession>
<dbReference type="InterPro" id="IPR011990">
    <property type="entry name" value="TPR-like_helical_dom_sf"/>
</dbReference>
<gene>
    <name evidence="3" type="ORF">GS399_00140</name>
</gene>
<protein>
    <submittedName>
        <fullName evidence="3">Tetratricopeptide repeat protein</fullName>
    </submittedName>
</protein>